<dbReference type="InterPro" id="IPR051459">
    <property type="entry name" value="Cytochrome_c-type_DH"/>
</dbReference>
<feature type="binding site" description="axial binding residue" evidence="12">
    <location>
        <position position="346"/>
    </location>
    <ligand>
        <name>heme c</name>
        <dbReference type="ChEBI" id="CHEBI:61717"/>
        <label>3</label>
    </ligand>
    <ligandPart>
        <name>Fe</name>
        <dbReference type="ChEBI" id="CHEBI:18248"/>
    </ligandPart>
</feature>
<evidence type="ECO:0000256" key="4">
    <source>
        <dbReference type="ARBA" id="ARBA00022617"/>
    </source>
</evidence>
<comment type="cofactor">
    <cofactor evidence="11">
        <name>heme c</name>
        <dbReference type="ChEBI" id="CHEBI:61717"/>
    </cofactor>
    <text evidence="11">Binds 3 heme c groups covalently per subunit.</text>
</comment>
<evidence type="ECO:0000256" key="3">
    <source>
        <dbReference type="ARBA" id="ARBA00022475"/>
    </source>
</evidence>
<feature type="binding site" description="covalent" evidence="11">
    <location>
        <position position="345"/>
    </location>
    <ligand>
        <name>heme c</name>
        <dbReference type="ChEBI" id="CHEBI:61717"/>
        <label>3</label>
    </ligand>
</feature>
<keyword evidence="16" id="KW-1185">Reference proteome</keyword>
<evidence type="ECO:0000256" key="10">
    <source>
        <dbReference type="ARBA" id="ARBA00023136"/>
    </source>
</evidence>
<dbReference type="STRING" id="28092.WM40_21715"/>
<dbReference type="GO" id="GO:0005506">
    <property type="term" value="F:iron ion binding"/>
    <property type="evidence" value="ECO:0007669"/>
    <property type="project" value="InterPro"/>
</dbReference>
<feature type="binding site" description="covalent" evidence="11">
    <location>
        <position position="204"/>
    </location>
    <ligand>
        <name>heme c</name>
        <dbReference type="ChEBI" id="CHEBI:61717"/>
        <label>2</label>
    </ligand>
</feature>
<dbReference type="PIRSF" id="PIRSF000018">
    <property type="entry name" value="Mb_ADH_cyt_c"/>
    <property type="match status" value="1"/>
</dbReference>
<dbReference type="EMBL" id="LAQU01000034">
    <property type="protein sequence ID" value="KKB61716.1"/>
    <property type="molecule type" value="Genomic_DNA"/>
</dbReference>
<dbReference type="GO" id="GO:0016614">
    <property type="term" value="F:oxidoreductase activity, acting on CH-OH group of donors"/>
    <property type="evidence" value="ECO:0007669"/>
    <property type="project" value="InterPro"/>
</dbReference>
<keyword evidence="6" id="KW-0732">Signal</keyword>
<dbReference type="InterPro" id="IPR014353">
    <property type="entry name" value="Membr-bd_ADH_cyt_c"/>
</dbReference>
<feature type="binding site" description="axial binding residue" evidence="12">
    <location>
        <position position="55"/>
    </location>
    <ligand>
        <name>heme c</name>
        <dbReference type="ChEBI" id="CHEBI:61717"/>
        <label>1</label>
    </ligand>
    <ligandPart>
        <name>Fe</name>
        <dbReference type="ChEBI" id="CHEBI:18248"/>
    </ligandPart>
</feature>
<evidence type="ECO:0000256" key="13">
    <source>
        <dbReference type="SAM" id="MobiDB-lite"/>
    </source>
</evidence>
<dbReference type="InterPro" id="IPR009056">
    <property type="entry name" value="Cyt_c-like_dom"/>
</dbReference>
<comment type="subcellular location">
    <subcellularLocation>
        <location evidence="1">Cell membrane</location>
    </subcellularLocation>
</comment>
<evidence type="ECO:0000256" key="8">
    <source>
        <dbReference type="ARBA" id="ARBA00022982"/>
    </source>
</evidence>
<feature type="binding site" description="axial binding residue" evidence="12">
    <location>
        <position position="208"/>
    </location>
    <ligand>
        <name>heme c</name>
        <dbReference type="ChEBI" id="CHEBI:61717"/>
        <label>2</label>
    </ligand>
    <ligandPart>
        <name>Fe</name>
        <dbReference type="ChEBI" id="CHEBI:18248"/>
    </ligandPart>
</feature>
<evidence type="ECO:0000256" key="6">
    <source>
        <dbReference type="ARBA" id="ARBA00022729"/>
    </source>
</evidence>
<dbReference type="Pfam" id="PF00034">
    <property type="entry name" value="Cytochrom_C"/>
    <property type="match status" value="1"/>
</dbReference>
<dbReference type="PANTHER" id="PTHR35008">
    <property type="entry name" value="BLL4482 PROTEIN-RELATED"/>
    <property type="match status" value="1"/>
</dbReference>
<feature type="domain" description="Cytochrome c" evidence="14">
    <location>
        <begin position="37"/>
        <end position="146"/>
    </location>
</feature>
<dbReference type="PROSITE" id="PS51007">
    <property type="entry name" value="CYTC"/>
    <property type="match status" value="3"/>
</dbReference>
<dbReference type="PATRIC" id="fig|28092.6.peg.5109"/>
<evidence type="ECO:0000256" key="11">
    <source>
        <dbReference type="PIRSR" id="PIRSR000018-50"/>
    </source>
</evidence>
<evidence type="ECO:0000313" key="15">
    <source>
        <dbReference type="EMBL" id="KKB61716.1"/>
    </source>
</evidence>
<sequence>MSAWFHAAAAVAAPDTPASSTAAASAQPASGVSVSDAAIQRGAYLARVGDCVACHTAAPSGKNPAGQPFAGGLAIKSPLGTIYSTNITPDPQHGIGNYTEAQFAAALRDGKRADGTNLYPAMPYPSYSKLTDSDVHDLYVYFMKGVKPVDTTPPQTALSFPFNLRFGLSLWNWAFTQPGVFKPDTKLSADQNRGAYLVEGLGHCGSCHTARGVAMQEKALDGTGADYLGGATLNGWWAPQLRANGKAGGVASWNADEVVDYLSSGRNVHTTVGGEMKSVVEHSTSHMTDADLHAIAEYLKTLSVNQATATPAIDDAARAATQAHLTAAKQLSLGERLYLDNCAGCHTVTGNGAARVFPATAGNSMVNAKDPTGLIETILRGAEAPSTAKSPERLPMPAFANRMNDDEVAQLATFVRSGWGNKGGSVSASQVAKVRAQLSTDAKE</sequence>
<evidence type="ECO:0000256" key="7">
    <source>
        <dbReference type="ARBA" id="ARBA00022737"/>
    </source>
</evidence>
<dbReference type="PANTHER" id="PTHR35008:SF8">
    <property type="entry name" value="ALCOHOL DEHYDROGENASE CYTOCHROME C SUBUNIT"/>
    <property type="match status" value="1"/>
</dbReference>
<reference evidence="15 16" key="1">
    <citation type="submission" date="2015-03" db="EMBL/GenBank/DDBJ databases">
        <title>Draft Genome Sequence of Burkholderia andropogonis type strain ICMP2807, isolated from Sorghum bicolor.</title>
        <authorList>
            <person name="Lopes-Santos L."/>
            <person name="Castro D.B."/>
            <person name="Ottoboni L.M."/>
            <person name="Park D."/>
            <person name="Weirc B.S."/>
            <person name="Destefano S.A."/>
        </authorList>
    </citation>
    <scope>NUCLEOTIDE SEQUENCE [LARGE SCALE GENOMIC DNA]</scope>
    <source>
        <strain evidence="15 16">ICMP2807</strain>
    </source>
</reference>
<evidence type="ECO:0000256" key="12">
    <source>
        <dbReference type="PIRSR" id="PIRSR000018-51"/>
    </source>
</evidence>
<dbReference type="InterPro" id="IPR008168">
    <property type="entry name" value="Cyt_C_IC"/>
</dbReference>
<keyword evidence="9 12" id="KW-0408">Iron</keyword>
<keyword evidence="4 11" id="KW-0349">Heme</keyword>
<keyword evidence="2" id="KW-0813">Transport</keyword>
<organism evidence="15 16">
    <name type="scientific">Robbsia andropogonis</name>
    <dbReference type="NCBI Taxonomy" id="28092"/>
    <lineage>
        <taxon>Bacteria</taxon>
        <taxon>Pseudomonadati</taxon>
        <taxon>Pseudomonadota</taxon>
        <taxon>Betaproteobacteria</taxon>
        <taxon>Burkholderiales</taxon>
        <taxon>Burkholderiaceae</taxon>
        <taxon>Robbsia</taxon>
    </lineage>
</organism>
<dbReference type="Proteomes" id="UP000033618">
    <property type="component" value="Unassembled WGS sequence"/>
</dbReference>
<dbReference type="GO" id="GO:0005886">
    <property type="term" value="C:plasma membrane"/>
    <property type="evidence" value="ECO:0007669"/>
    <property type="project" value="UniProtKB-SubCell"/>
</dbReference>
<dbReference type="PRINTS" id="PR00605">
    <property type="entry name" value="CYTCHROMECIC"/>
</dbReference>
<evidence type="ECO:0000313" key="16">
    <source>
        <dbReference type="Proteomes" id="UP000033618"/>
    </source>
</evidence>
<evidence type="ECO:0000256" key="1">
    <source>
        <dbReference type="ARBA" id="ARBA00004236"/>
    </source>
</evidence>
<keyword evidence="7" id="KW-0677">Repeat</keyword>
<keyword evidence="10" id="KW-0472">Membrane</keyword>
<keyword evidence="8" id="KW-0249">Electron transport</keyword>
<feature type="binding site" description="covalent" evidence="11">
    <location>
        <position position="51"/>
    </location>
    <ligand>
        <name>heme c</name>
        <dbReference type="ChEBI" id="CHEBI:61717"/>
        <label>1</label>
    </ligand>
</feature>
<feature type="binding site" description="covalent" evidence="11">
    <location>
        <position position="54"/>
    </location>
    <ligand>
        <name>heme c</name>
        <dbReference type="ChEBI" id="CHEBI:61717"/>
        <label>1</label>
    </ligand>
</feature>
<keyword evidence="3" id="KW-1003">Cell membrane</keyword>
<feature type="region of interest" description="Disordered" evidence="13">
    <location>
        <begin position="421"/>
        <end position="444"/>
    </location>
</feature>
<evidence type="ECO:0000256" key="5">
    <source>
        <dbReference type="ARBA" id="ARBA00022723"/>
    </source>
</evidence>
<evidence type="ECO:0000256" key="2">
    <source>
        <dbReference type="ARBA" id="ARBA00022448"/>
    </source>
</evidence>
<dbReference type="GO" id="GO:0009055">
    <property type="term" value="F:electron transfer activity"/>
    <property type="evidence" value="ECO:0007669"/>
    <property type="project" value="InterPro"/>
</dbReference>
<dbReference type="SUPFAM" id="SSF46626">
    <property type="entry name" value="Cytochrome c"/>
    <property type="match status" value="3"/>
</dbReference>
<dbReference type="AlphaFoldDB" id="A0A0F5JV39"/>
<feature type="binding site" description="covalent" evidence="11">
    <location>
        <position position="207"/>
    </location>
    <ligand>
        <name>heme c</name>
        <dbReference type="ChEBI" id="CHEBI:61717"/>
        <label>2</label>
    </ligand>
</feature>
<proteinExistence type="predicted"/>
<feature type="binding site" description="covalent" evidence="11">
    <location>
        <position position="342"/>
    </location>
    <ligand>
        <name>heme c</name>
        <dbReference type="ChEBI" id="CHEBI:61717"/>
        <label>3</label>
    </ligand>
</feature>
<feature type="domain" description="Cytochrome c" evidence="14">
    <location>
        <begin position="189"/>
        <end position="303"/>
    </location>
</feature>
<dbReference type="InterPro" id="IPR036909">
    <property type="entry name" value="Cyt_c-like_dom_sf"/>
</dbReference>
<evidence type="ECO:0000259" key="14">
    <source>
        <dbReference type="PROSITE" id="PS51007"/>
    </source>
</evidence>
<name>A0A0F5JV39_9BURK</name>
<keyword evidence="5 12" id="KW-0479">Metal-binding</keyword>
<evidence type="ECO:0000256" key="9">
    <source>
        <dbReference type="ARBA" id="ARBA00023004"/>
    </source>
</evidence>
<feature type="domain" description="Cytochrome c" evidence="14">
    <location>
        <begin position="329"/>
        <end position="419"/>
    </location>
</feature>
<comment type="caution">
    <text evidence="15">The sequence shown here is derived from an EMBL/GenBank/DDBJ whole genome shotgun (WGS) entry which is preliminary data.</text>
</comment>
<protein>
    <submittedName>
        <fullName evidence="15">Alcohol dehydrogenase</fullName>
    </submittedName>
</protein>
<dbReference type="Gene3D" id="1.10.760.10">
    <property type="entry name" value="Cytochrome c-like domain"/>
    <property type="match status" value="3"/>
</dbReference>
<dbReference type="GO" id="GO:0020037">
    <property type="term" value="F:heme binding"/>
    <property type="evidence" value="ECO:0007669"/>
    <property type="project" value="InterPro"/>
</dbReference>
<accession>A0A0F5JV39</accession>
<gene>
    <name evidence="15" type="ORF">WM40_21715</name>
</gene>